<dbReference type="EMBL" id="OBML01000006">
    <property type="protein sequence ID" value="SOC09792.1"/>
    <property type="molecule type" value="Genomic_DNA"/>
</dbReference>
<evidence type="ECO:0000313" key="4">
    <source>
        <dbReference type="EMBL" id="SOC09792.1"/>
    </source>
</evidence>
<name>A0A285STR4_9HYPH</name>
<keyword evidence="2" id="KW-0812">Transmembrane</keyword>
<evidence type="ECO:0000313" key="5">
    <source>
        <dbReference type="Proteomes" id="UP000219331"/>
    </source>
</evidence>
<dbReference type="STRING" id="538381.GCA_001696535_02650"/>
<accession>A0A285STR4</accession>
<dbReference type="OrthoDB" id="9816387at2"/>
<keyword evidence="5" id="KW-1185">Reference proteome</keyword>
<dbReference type="Pfam" id="PF10099">
    <property type="entry name" value="RskA_C"/>
    <property type="match status" value="1"/>
</dbReference>
<dbReference type="AlphaFoldDB" id="A0A285STR4"/>
<feature type="domain" description="Anti-sigma K factor RskA C-terminal" evidence="3">
    <location>
        <begin position="108"/>
        <end position="230"/>
    </location>
</feature>
<evidence type="ECO:0000256" key="2">
    <source>
        <dbReference type="SAM" id="Phobius"/>
    </source>
</evidence>
<sequence length="240" mass="25226">MTQRPLEERIDEVVLGLASEVEHAEIEALAAADPQVAARLERARARFGELDATADEVPLPEGLWNRVAARLDEAPTAPAAPDGNIVPLSAKARGRTETDTRWRFAALASLAASLVLAVALGWSLLTMPQPTVVAVLLDAGGKPVALVEGAADNTTWITLLDGAAVPQGQVMQVWTKPTEEGPPVSLGLLPSGTGTRLSVEGLPPPRRDQLYEITFEPEGGSPTNLPTGPIHGKGLAQQPI</sequence>
<organism evidence="4 5">
    <name type="scientific">Stappia indica</name>
    <dbReference type="NCBI Taxonomy" id="538381"/>
    <lineage>
        <taxon>Bacteria</taxon>
        <taxon>Pseudomonadati</taxon>
        <taxon>Pseudomonadota</taxon>
        <taxon>Alphaproteobacteria</taxon>
        <taxon>Hyphomicrobiales</taxon>
        <taxon>Stappiaceae</taxon>
        <taxon>Stappia</taxon>
    </lineage>
</organism>
<dbReference type="RefSeq" id="WP_097175094.1">
    <property type="nucleotide sequence ID" value="NZ_OBML01000006.1"/>
</dbReference>
<protein>
    <submittedName>
        <fullName evidence="4">Anti-sigma-K factor RskA</fullName>
    </submittedName>
</protein>
<dbReference type="GO" id="GO:0005886">
    <property type="term" value="C:plasma membrane"/>
    <property type="evidence" value="ECO:0007669"/>
    <property type="project" value="InterPro"/>
</dbReference>
<dbReference type="Proteomes" id="UP000219331">
    <property type="component" value="Unassembled WGS sequence"/>
</dbReference>
<feature type="transmembrane region" description="Helical" evidence="2">
    <location>
        <begin position="104"/>
        <end position="125"/>
    </location>
</feature>
<proteinExistence type="predicted"/>
<feature type="region of interest" description="Disordered" evidence="1">
    <location>
        <begin position="216"/>
        <end position="240"/>
    </location>
</feature>
<keyword evidence="2" id="KW-1133">Transmembrane helix</keyword>
<gene>
    <name evidence="4" type="ORF">SAMN05421512_106122</name>
</gene>
<evidence type="ECO:0000256" key="1">
    <source>
        <dbReference type="SAM" id="MobiDB-lite"/>
    </source>
</evidence>
<reference evidence="4 5" key="1">
    <citation type="submission" date="2017-08" db="EMBL/GenBank/DDBJ databases">
        <authorList>
            <person name="de Groot N.N."/>
        </authorList>
    </citation>
    <scope>NUCLEOTIDE SEQUENCE [LARGE SCALE GENOMIC DNA]</scope>
    <source>
        <strain evidence="4 5">USBA 352</strain>
    </source>
</reference>
<evidence type="ECO:0000259" key="3">
    <source>
        <dbReference type="Pfam" id="PF10099"/>
    </source>
</evidence>
<keyword evidence="2" id="KW-0472">Membrane</keyword>
<dbReference type="InterPro" id="IPR018764">
    <property type="entry name" value="RskA_C"/>
</dbReference>